<protein>
    <submittedName>
        <fullName evidence="1">Uncharacterized protein</fullName>
    </submittedName>
</protein>
<sequence length="177" mass="19065">MPVVPRRSLLPPTGAFFTLPHGSLVHLVTRAWTPERLRVSDEWDLVPYRELQAVVDALHGPLAQRQVAEVMTAVPGCRLRWAAPPQSKVTPLPRPAAPDYGSLTGYLRGTPEARQAIRTALTRQAHPAPAPMLAPPLGANPGLVGTAFDYAFRLAESGFGGRQGWVDRPARRAGSGA</sequence>
<evidence type="ECO:0000313" key="2">
    <source>
        <dbReference type="Proteomes" id="UP000600547"/>
    </source>
</evidence>
<dbReference type="AlphaFoldDB" id="A0A8H9GW60"/>
<reference evidence="2" key="1">
    <citation type="journal article" date="2019" name="Int. J. Syst. Evol. Microbiol.">
        <title>The Global Catalogue of Microorganisms (GCM) 10K type strain sequencing project: providing services to taxonomists for standard genome sequencing and annotation.</title>
        <authorList>
            <consortium name="The Broad Institute Genomics Platform"/>
            <consortium name="The Broad Institute Genome Sequencing Center for Infectious Disease"/>
            <person name="Wu L."/>
            <person name="Ma J."/>
        </authorList>
    </citation>
    <scope>NUCLEOTIDE SEQUENCE [LARGE SCALE GENOMIC DNA]</scope>
    <source>
        <strain evidence="2">JCM 31047</strain>
    </source>
</reference>
<gene>
    <name evidence="1" type="ORF">GCM10008956_39920</name>
</gene>
<dbReference type="EMBL" id="BMQG01000036">
    <property type="protein sequence ID" value="GGM60295.1"/>
    <property type="molecule type" value="Genomic_DNA"/>
</dbReference>
<organism evidence="1 2">
    <name type="scientific">Deinococcus arenae</name>
    <dbReference type="NCBI Taxonomy" id="1452751"/>
    <lineage>
        <taxon>Bacteria</taxon>
        <taxon>Thermotogati</taxon>
        <taxon>Deinococcota</taxon>
        <taxon>Deinococci</taxon>
        <taxon>Deinococcales</taxon>
        <taxon>Deinococcaceae</taxon>
        <taxon>Deinococcus</taxon>
    </lineage>
</organism>
<comment type="caution">
    <text evidence="1">The sequence shown here is derived from an EMBL/GenBank/DDBJ whole genome shotgun (WGS) entry which is preliminary data.</text>
</comment>
<dbReference type="Proteomes" id="UP000600547">
    <property type="component" value="Unassembled WGS sequence"/>
</dbReference>
<keyword evidence="2" id="KW-1185">Reference proteome</keyword>
<evidence type="ECO:0000313" key="1">
    <source>
        <dbReference type="EMBL" id="GGM60295.1"/>
    </source>
</evidence>
<accession>A0A8H9GW60</accession>
<name>A0A8H9GW60_9DEIO</name>
<proteinExistence type="predicted"/>